<dbReference type="AlphaFoldDB" id="S2JJV3"/>
<accession>S2JJV3</accession>
<proteinExistence type="predicted"/>
<dbReference type="EMBL" id="KE123945">
    <property type="protein sequence ID" value="EPB88772.1"/>
    <property type="molecule type" value="Genomic_DNA"/>
</dbReference>
<evidence type="ECO:0000256" key="1">
    <source>
        <dbReference type="SAM" id="MobiDB-lite"/>
    </source>
</evidence>
<dbReference type="OMA" id="HEQVQIP"/>
<protein>
    <submittedName>
        <fullName evidence="2">Uncharacterized protein</fullName>
    </submittedName>
</protein>
<feature type="compositionally biased region" description="Low complexity" evidence="1">
    <location>
        <begin position="98"/>
        <end position="109"/>
    </location>
</feature>
<dbReference type="InParanoid" id="S2JJV3"/>
<feature type="region of interest" description="Disordered" evidence="1">
    <location>
        <begin position="25"/>
        <end position="44"/>
    </location>
</feature>
<dbReference type="OrthoDB" id="2286779at2759"/>
<evidence type="ECO:0000313" key="2">
    <source>
        <dbReference type="EMBL" id="EPB88772.1"/>
    </source>
</evidence>
<feature type="compositionally biased region" description="Basic and acidic residues" evidence="1">
    <location>
        <begin position="85"/>
        <end position="96"/>
    </location>
</feature>
<organism evidence="2 3">
    <name type="scientific">Mucor circinelloides f. circinelloides (strain 1006PhL)</name>
    <name type="common">Mucormycosis agent</name>
    <name type="synonym">Calyptromyces circinelloides</name>
    <dbReference type="NCBI Taxonomy" id="1220926"/>
    <lineage>
        <taxon>Eukaryota</taxon>
        <taxon>Fungi</taxon>
        <taxon>Fungi incertae sedis</taxon>
        <taxon>Mucoromycota</taxon>
        <taxon>Mucoromycotina</taxon>
        <taxon>Mucoromycetes</taxon>
        <taxon>Mucorales</taxon>
        <taxon>Mucorineae</taxon>
        <taxon>Mucoraceae</taxon>
        <taxon>Mucor</taxon>
    </lineage>
</organism>
<gene>
    <name evidence="2" type="ORF">HMPREF1544_04412</name>
</gene>
<feature type="compositionally biased region" description="Polar residues" evidence="1">
    <location>
        <begin position="25"/>
        <end position="41"/>
    </location>
</feature>
<evidence type="ECO:0000313" key="3">
    <source>
        <dbReference type="Proteomes" id="UP000014254"/>
    </source>
</evidence>
<feature type="region of interest" description="Disordered" evidence="1">
    <location>
        <begin position="51"/>
        <end position="115"/>
    </location>
</feature>
<keyword evidence="3" id="KW-1185">Reference proteome</keyword>
<feature type="compositionally biased region" description="Acidic residues" evidence="1">
    <location>
        <begin position="66"/>
        <end position="75"/>
    </location>
</feature>
<dbReference type="VEuPathDB" id="FungiDB:HMPREF1544_04412"/>
<reference evidence="3" key="1">
    <citation type="submission" date="2013-05" db="EMBL/GenBank/DDBJ databases">
        <title>The Genome sequence of Mucor circinelloides f. circinelloides 1006PhL.</title>
        <authorList>
            <consortium name="The Broad Institute Genomics Platform"/>
            <person name="Cuomo C."/>
            <person name="Earl A."/>
            <person name="Findley K."/>
            <person name="Lee S.C."/>
            <person name="Walker B."/>
            <person name="Young S."/>
            <person name="Zeng Q."/>
            <person name="Gargeya S."/>
            <person name="Fitzgerald M."/>
            <person name="Haas B."/>
            <person name="Abouelleil A."/>
            <person name="Allen A.W."/>
            <person name="Alvarado L."/>
            <person name="Arachchi H.M."/>
            <person name="Berlin A.M."/>
            <person name="Chapman S.B."/>
            <person name="Gainer-Dewar J."/>
            <person name="Goldberg J."/>
            <person name="Griggs A."/>
            <person name="Gujja S."/>
            <person name="Hansen M."/>
            <person name="Howarth C."/>
            <person name="Imamovic A."/>
            <person name="Ireland A."/>
            <person name="Larimer J."/>
            <person name="McCowan C."/>
            <person name="Murphy C."/>
            <person name="Pearson M."/>
            <person name="Poon T.W."/>
            <person name="Priest M."/>
            <person name="Roberts A."/>
            <person name="Saif S."/>
            <person name="Shea T."/>
            <person name="Sisk P."/>
            <person name="Sykes S."/>
            <person name="Wortman J."/>
            <person name="Nusbaum C."/>
            <person name="Birren B."/>
        </authorList>
    </citation>
    <scope>NUCLEOTIDE SEQUENCE [LARGE SCALE GENOMIC DNA]</scope>
    <source>
        <strain evidence="3">1006PhL</strain>
    </source>
</reference>
<dbReference type="Proteomes" id="UP000014254">
    <property type="component" value="Unassembled WGS sequence"/>
</dbReference>
<name>S2JJV3_MUCC1</name>
<sequence>MDIGNLPIFSGSMDKKSVCNKTLITGNTSRSFDSNNKQASSAEEKCAWEQIGDYDQPAAANSNTNVDDEEAEEDHEQVQIPRKHTNNDKDTKKESDDAASIASEAAVKATQRHSK</sequence>